<dbReference type="AlphaFoldDB" id="A0A1M5NEG9"/>
<keyword evidence="2" id="KW-1185">Reference proteome</keyword>
<dbReference type="EMBL" id="FQWQ01000001">
    <property type="protein sequence ID" value="SHG88006.1"/>
    <property type="molecule type" value="Genomic_DNA"/>
</dbReference>
<protein>
    <submittedName>
        <fullName evidence="1">Uncharacterized protein</fullName>
    </submittedName>
</protein>
<sequence>MKFMYTPICTQVFLRMNSIRGWRAVLLFFVTSVFLFACKGDEEKKTALPLLTVIVDESYTVDGDNWIFVTDLTGDVLDTKSYATGQTVSFSSTNEADKINVTIFQGHDSGNLKELSFHTYTNLDRGDSLKLSLTVTTPPTSSAGEATIELSNYFDADNIPASLLFSNTYGWSSSATGGVADVVVTLPQSPADVLVSGYRSGGPVYGWVNALATDDIAEEDYSTFSTFPKQLKLDYPGVTSGYIVGYYAGNTTPYYFSNSTQLDQTTFKSNTPTLGYLDGFDHYQTYVFNQNDNGSVSYYKTGSVNTSIAIPAFTFSLTSPEIKTFSFNFSEEYTYYDAQWQYQEGTNWVHWNIESEPGQISGVTSIPTEIRSLYPQLDFSKLEYFGCTFTKFLDGRKYRDAVPLKTIQTPVNSEVYNFNPTL</sequence>
<accession>A0A1M5NEG9</accession>
<proteinExistence type="predicted"/>
<evidence type="ECO:0000313" key="2">
    <source>
        <dbReference type="Proteomes" id="UP000184212"/>
    </source>
</evidence>
<evidence type="ECO:0000313" key="1">
    <source>
        <dbReference type="EMBL" id="SHG88006.1"/>
    </source>
</evidence>
<dbReference type="Proteomes" id="UP000184212">
    <property type="component" value="Unassembled WGS sequence"/>
</dbReference>
<name>A0A1M5NEG9_9BACT</name>
<reference evidence="1 2" key="1">
    <citation type="submission" date="2016-11" db="EMBL/GenBank/DDBJ databases">
        <authorList>
            <person name="Jaros S."/>
            <person name="Januszkiewicz K."/>
            <person name="Wedrychowicz H."/>
        </authorList>
    </citation>
    <scope>NUCLEOTIDE SEQUENCE [LARGE SCALE GENOMIC DNA]</scope>
    <source>
        <strain evidence="1 2">DSM 24574</strain>
    </source>
</reference>
<organism evidence="1 2">
    <name type="scientific">Chryseolinea serpens</name>
    <dbReference type="NCBI Taxonomy" id="947013"/>
    <lineage>
        <taxon>Bacteria</taxon>
        <taxon>Pseudomonadati</taxon>
        <taxon>Bacteroidota</taxon>
        <taxon>Cytophagia</taxon>
        <taxon>Cytophagales</taxon>
        <taxon>Fulvivirgaceae</taxon>
        <taxon>Chryseolinea</taxon>
    </lineage>
</organism>
<gene>
    <name evidence="1" type="ORF">SAMN04488109_2292</name>
</gene>